<accession>A0AA88GTQ6</accession>
<evidence type="ECO:0000313" key="2">
    <source>
        <dbReference type="EMBL" id="KAG2386103.1"/>
    </source>
</evidence>
<feature type="compositionally biased region" description="Polar residues" evidence="1">
    <location>
        <begin position="1477"/>
        <end position="1498"/>
    </location>
</feature>
<feature type="compositionally biased region" description="Low complexity" evidence="1">
    <location>
        <begin position="1646"/>
        <end position="1659"/>
    </location>
</feature>
<feature type="region of interest" description="Disordered" evidence="1">
    <location>
        <begin position="420"/>
        <end position="457"/>
    </location>
</feature>
<organism evidence="2 3">
    <name type="scientific">Naegleria lovaniensis</name>
    <name type="common">Amoeba</name>
    <dbReference type="NCBI Taxonomy" id="51637"/>
    <lineage>
        <taxon>Eukaryota</taxon>
        <taxon>Discoba</taxon>
        <taxon>Heterolobosea</taxon>
        <taxon>Tetramitia</taxon>
        <taxon>Eutetramitia</taxon>
        <taxon>Vahlkampfiidae</taxon>
        <taxon>Naegleria</taxon>
    </lineage>
</organism>
<feature type="region of interest" description="Disordered" evidence="1">
    <location>
        <begin position="829"/>
        <end position="868"/>
    </location>
</feature>
<feature type="region of interest" description="Disordered" evidence="1">
    <location>
        <begin position="961"/>
        <end position="981"/>
    </location>
</feature>
<proteinExistence type="predicted"/>
<sequence length="1672" mass="186140">MLPTSQQQHPQPPLHSGKHLLLERLKLDLHPKRTLNSNNNGSMTKSEGASALSVARSSNLKQKQLLRNNSSNLGMDSSAAVLNRLETPTSAVSTMSAFYESERYMYSSNNNAIQLDSERKILIDASGSEGLHETGFNGQDVLVVIEEDEENGSKNQLLIKVYKSQPVSNGSLNGSVAESVHTIPEYQEKPFHIQVYAKGGRGGKAPNLNPNSLGSKSKFSAPYLFGDISPTSNLFNEHFSSTSFASSSNASTSLSQLNGFDGGDGGNITIVTSQRLKHVLFNIEVNCSGGEGGEAGTTQFESKRGMPLRDSFQFPAEVPLSTSVTSSEVLTFSQLSFYNPTKEAAKIRDSHDSFIDQGMVGANSMTGNVVRGLDGRKGRDGSVKFVVVSDQDPDIIVEQSVSMFALELTNFRIQRRIPKRTSGLQQNKQCQELQPPPPTQEQQQPPVSNTPQTHGRRQKVFGNLIIEDDDDEFIERQPSPEETNVGKSDVESTTSQQPAISSAEEVIQTSKALAHNIEYDLVDLDEFAEPGSEIVISEIEVKNLGGLSTPESCLFTFKGNALFESLGFDKISLTPLLRNKARNSTSTMNDDHSDSSNRFSISSSNDYVKIPSLRYGETFSVSTPFIARIRRIDKESTHESMISEGITSPKLTSIHQECMISSEISHIPTQSLNWQNATSNAYSLQRVIANIPIQYPIVVSEISTPKTLAIGTHSRSQPTEKGSGAMIEVKLRNTSSVGIHNQVQIRIQIRMDEEAGEPATVTSSRQTPQQQDVRHERRDSSQLSRQDPSSSTPQQQPESSAPSSSGSSQLPDKSYFFVVEKVSSLSLPPTLEDVSKTNTTGGNCQPVRSVLSSSSRMPNNARGAGKNDRSLLFNDQLSVIESVVMTSTTHLEEESQMVNTMTTEGHAKKGHDDDLFSIYQQQKERNEVFSQHLEILQPYSESSWVYQLKLFDLHKILMKRSKKRSPQEHQTSGEGSSSGSSSLPLDELLGFCQGSIIISIYYKDCLLERRVNTFKCIPKTVQQVVAKGSFLNASSLGKRRAHHNRLHHHHQELFVSSSTSKPLYERYAVLLTSSEKLQNKSYVFYKRLLRELNLELIVWDMDEPNNASSGDGSHHPKGGSISSTTIENHQLLTLFKDNLFLVTLFKAPQHDSTNSQFNSLIGQLLQKQQEFEKDRLLTHDDEDEFNDSQAPTLFFDGGILYISSSPSNSSSSSTHSNPFSNCTTPNDYLRNQVLNKCRPPVQMIEPKSLSIIYPFEKPSKKLFHEKVEKYLRKKQEENPSNVIQVHRKECFEISKSRMPRRILLGSCQYSILPVKAFNRIYRVSLLTNPSSSSTNSNKEEIEFTPDILESYHKFSVNSKTFALAFGIIMSMNIEAKVNLLHSTRRSTNPSTTSNNHKGSSSENKEWIFCDQGVLDVLTLKDISLFALCHDIIQELALRDCSFERFERLIQAVLKCFYTSSTSTSSSSNHQTDRRGASGSNSRSKQKSNTATESSSTGISKETSLLEEFLQHVKLFLDVLKGEVQTRLKKTDKIMTQRKREFLKLHTQLRKHLIEKCRSMVDSSRNKGSSKRLYRMLGGEALYMKRKQFGTICKYLNGFLSGSGNGVGTSSNSHSHWNMFATGNSSRMEIPLLYKWNLEKVFAGGSTNSSNPLNTSSSSTKNPQKSTQEEEDQ</sequence>
<dbReference type="GeneID" id="68095005"/>
<feature type="compositionally biased region" description="Polar residues" evidence="1">
    <location>
        <begin position="480"/>
        <end position="500"/>
    </location>
</feature>
<feature type="region of interest" description="Disordered" evidence="1">
    <location>
        <begin position="1460"/>
        <end position="1498"/>
    </location>
</feature>
<protein>
    <submittedName>
        <fullName evidence="2">Uncharacterized protein</fullName>
    </submittedName>
</protein>
<name>A0AA88GTQ6_NAELO</name>
<feature type="region of interest" description="Disordered" evidence="1">
    <location>
        <begin position="469"/>
        <end position="503"/>
    </location>
</feature>
<dbReference type="Proteomes" id="UP000816034">
    <property type="component" value="Unassembled WGS sequence"/>
</dbReference>
<keyword evidence="3" id="KW-1185">Reference proteome</keyword>
<feature type="compositionally biased region" description="Polar residues" evidence="1">
    <location>
        <begin position="34"/>
        <end position="47"/>
    </location>
</feature>
<dbReference type="EMBL" id="PYSW02000016">
    <property type="protein sequence ID" value="KAG2386103.1"/>
    <property type="molecule type" value="Genomic_DNA"/>
</dbReference>
<evidence type="ECO:0000313" key="3">
    <source>
        <dbReference type="Proteomes" id="UP000816034"/>
    </source>
</evidence>
<feature type="compositionally biased region" description="Polar residues" evidence="1">
    <location>
        <begin position="760"/>
        <end position="771"/>
    </location>
</feature>
<feature type="region of interest" description="Disordered" evidence="1">
    <location>
        <begin position="1646"/>
        <end position="1672"/>
    </location>
</feature>
<feature type="compositionally biased region" description="Low complexity" evidence="1">
    <location>
        <begin position="781"/>
        <end position="811"/>
    </location>
</feature>
<feature type="region of interest" description="Disordered" evidence="1">
    <location>
        <begin position="754"/>
        <end position="811"/>
    </location>
</feature>
<dbReference type="RefSeq" id="XP_044550096.1">
    <property type="nucleotide sequence ID" value="XM_044691979.1"/>
</dbReference>
<feature type="compositionally biased region" description="Low complexity" evidence="1">
    <location>
        <begin position="972"/>
        <end position="981"/>
    </location>
</feature>
<comment type="caution">
    <text evidence="2">The sequence shown here is derived from an EMBL/GenBank/DDBJ whole genome shotgun (WGS) entry which is preliminary data.</text>
</comment>
<gene>
    <name evidence="2" type="ORF">C9374_002549</name>
</gene>
<feature type="region of interest" description="Disordered" evidence="1">
    <location>
        <begin position="29"/>
        <end position="56"/>
    </location>
</feature>
<evidence type="ECO:0000256" key="1">
    <source>
        <dbReference type="SAM" id="MobiDB-lite"/>
    </source>
</evidence>
<reference evidence="2 3" key="1">
    <citation type="journal article" date="2018" name="BMC Genomics">
        <title>The genome of Naegleria lovaniensis, the basis for a comparative approach to unravel pathogenicity factors of the human pathogenic amoeba N. fowleri.</title>
        <authorList>
            <person name="Liechti N."/>
            <person name="Schurch N."/>
            <person name="Bruggmann R."/>
            <person name="Wittwer M."/>
        </authorList>
    </citation>
    <scope>NUCLEOTIDE SEQUENCE [LARGE SCALE GENOMIC DNA]</scope>
    <source>
        <strain evidence="2 3">ATCC 30569</strain>
    </source>
</reference>